<sequence length="205" mass="21899">MKAQLQKILVLLMAVCIGLAALPARSFAIGEAGTFYVQPEFGVYGTGQKAVNSIITFGGSGGYFIIDGLSIGAEALAYSFDQKKISRSTPSGNALYHVVRSDGYSQNPWAFGFNGLVRYYPVRTDTAAFFIGTGIGGLFSSDRIPYYSNGGRGSEANLTVPADIGFTVAFTPNMALEVTGRYQRIGFDSHGLDAWGGHAALRFTF</sequence>
<dbReference type="STRING" id="694327.DFW101_3198"/>
<evidence type="ECO:0000256" key="1">
    <source>
        <dbReference type="SAM" id="SignalP"/>
    </source>
</evidence>
<keyword evidence="1" id="KW-0732">Signal</keyword>
<dbReference type="Proteomes" id="UP000004662">
    <property type="component" value="Chromosome"/>
</dbReference>
<accession>G7Q9T2</accession>
<dbReference type="AlphaFoldDB" id="G7Q9T2"/>
<name>G7Q9T2_9BACT</name>
<reference evidence="3" key="1">
    <citation type="journal article" date="2015" name="Genome Announc.">
        <title>High-Quality Draft Genome Sequence of Desulfovibrio carbinoliphilus FW-101-2B, an Organic Acid-Oxidizing Sulfate-Reducing Bacterium Isolated from Uranium(VI)-Contaminated Groundwater.</title>
        <authorList>
            <person name="Ramsay B.D."/>
            <person name="Hwang C."/>
            <person name="Woo H.L."/>
            <person name="Carroll S.L."/>
            <person name="Lucas S."/>
            <person name="Han J."/>
            <person name="Lapidus A.L."/>
            <person name="Cheng J.F."/>
            <person name="Goodwin L.A."/>
            <person name="Pitluck S."/>
            <person name="Peters L."/>
            <person name="Chertkov O."/>
            <person name="Held B."/>
            <person name="Detter J.C."/>
            <person name="Han C.S."/>
            <person name="Tapia R."/>
            <person name="Land M.L."/>
            <person name="Hauser L.J."/>
            <person name="Kyrpides N.C."/>
            <person name="Ivanova N.N."/>
            <person name="Mikhailova N."/>
            <person name="Pagani I."/>
            <person name="Woyke T."/>
            <person name="Arkin A.P."/>
            <person name="Dehal P."/>
            <person name="Chivian D."/>
            <person name="Criddle C.S."/>
            <person name="Wu W."/>
            <person name="Chakraborty R."/>
            <person name="Hazen T.C."/>
            <person name="Fields M.W."/>
        </authorList>
    </citation>
    <scope>NUCLEOTIDE SEQUENCE [LARGE SCALE GENOMIC DNA]</scope>
    <source>
        <strain evidence="3">FW-101-2B</strain>
    </source>
</reference>
<keyword evidence="3" id="KW-1185">Reference proteome</keyword>
<proteinExistence type="predicted"/>
<dbReference type="OrthoDB" id="5456862at2"/>
<dbReference type="Gene3D" id="2.40.160.20">
    <property type="match status" value="1"/>
</dbReference>
<feature type="chain" id="PRO_5003503421" evidence="1">
    <location>
        <begin position="29"/>
        <end position="205"/>
    </location>
</feature>
<dbReference type="SUPFAM" id="SSF56925">
    <property type="entry name" value="OMPA-like"/>
    <property type="match status" value="1"/>
</dbReference>
<dbReference type="InterPro" id="IPR011250">
    <property type="entry name" value="OMP/PagP_B-barrel"/>
</dbReference>
<protein>
    <submittedName>
        <fullName evidence="2">Uncharacterized protein</fullName>
    </submittedName>
</protein>
<organism evidence="2 3">
    <name type="scientific">Solidesulfovibrio carbinoliphilus subsp. oakridgensis</name>
    <dbReference type="NCBI Taxonomy" id="694327"/>
    <lineage>
        <taxon>Bacteria</taxon>
        <taxon>Pseudomonadati</taxon>
        <taxon>Thermodesulfobacteriota</taxon>
        <taxon>Desulfovibrionia</taxon>
        <taxon>Desulfovibrionales</taxon>
        <taxon>Desulfovibrionaceae</taxon>
        <taxon>Solidesulfovibrio</taxon>
    </lineage>
</organism>
<dbReference type="eggNOG" id="ENOG50301TZ">
    <property type="taxonomic scope" value="Bacteria"/>
</dbReference>
<dbReference type="RefSeq" id="WP_009182547.1">
    <property type="nucleotide sequence ID" value="NZ_CM001368.1"/>
</dbReference>
<evidence type="ECO:0000313" key="3">
    <source>
        <dbReference type="Proteomes" id="UP000004662"/>
    </source>
</evidence>
<dbReference type="EMBL" id="CM001368">
    <property type="protein sequence ID" value="EHJ49198.1"/>
    <property type="molecule type" value="Genomic_DNA"/>
</dbReference>
<dbReference type="HOGENOM" id="CLU_1465971_0_0_7"/>
<feature type="signal peptide" evidence="1">
    <location>
        <begin position="1"/>
        <end position="28"/>
    </location>
</feature>
<evidence type="ECO:0000313" key="2">
    <source>
        <dbReference type="EMBL" id="EHJ49198.1"/>
    </source>
</evidence>
<gene>
    <name evidence="2" type="ORF">DFW101_3198</name>
</gene>